<reference evidence="1" key="1">
    <citation type="journal article" date="2023" name="bioRxiv">
        <title>Improved chromosome-level genome assembly for marigold (Tagetes erecta).</title>
        <authorList>
            <person name="Jiang F."/>
            <person name="Yuan L."/>
            <person name="Wang S."/>
            <person name="Wang H."/>
            <person name="Xu D."/>
            <person name="Wang A."/>
            <person name="Fan W."/>
        </authorList>
    </citation>
    <scope>NUCLEOTIDE SEQUENCE</scope>
    <source>
        <strain evidence="1">WSJ</strain>
        <tissue evidence="1">Leaf</tissue>
    </source>
</reference>
<gene>
    <name evidence="1" type="ORF">QVD17_16959</name>
</gene>
<protein>
    <submittedName>
        <fullName evidence="1">Uncharacterized protein</fullName>
    </submittedName>
</protein>
<evidence type="ECO:0000313" key="2">
    <source>
        <dbReference type="Proteomes" id="UP001229421"/>
    </source>
</evidence>
<keyword evidence="2" id="KW-1185">Reference proteome</keyword>
<sequence>MIKIQPMASVEEKVLHRLGWKKLEFTNEKCLGTYTAKGSERSQSQMYYEFGIFSTIYEGKGMPEWIRRRNKIYRRQRGL</sequence>
<accession>A0AAD8P105</accession>
<comment type="caution">
    <text evidence="1">The sequence shown here is derived from an EMBL/GenBank/DDBJ whole genome shotgun (WGS) entry which is preliminary data.</text>
</comment>
<dbReference type="AlphaFoldDB" id="A0AAD8P105"/>
<proteinExistence type="predicted"/>
<organism evidence="1 2">
    <name type="scientific">Tagetes erecta</name>
    <name type="common">African marigold</name>
    <dbReference type="NCBI Taxonomy" id="13708"/>
    <lineage>
        <taxon>Eukaryota</taxon>
        <taxon>Viridiplantae</taxon>
        <taxon>Streptophyta</taxon>
        <taxon>Embryophyta</taxon>
        <taxon>Tracheophyta</taxon>
        <taxon>Spermatophyta</taxon>
        <taxon>Magnoliopsida</taxon>
        <taxon>eudicotyledons</taxon>
        <taxon>Gunneridae</taxon>
        <taxon>Pentapetalae</taxon>
        <taxon>asterids</taxon>
        <taxon>campanulids</taxon>
        <taxon>Asterales</taxon>
        <taxon>Asteraceae</taxon>
        <taxon>Asteroideae</taxon>
        <taxon>Heliantheae alliance</taxon>
        <taxon>Tageteae</taxon>
        <taxon>Tagetes</taxon>
    </lineage>
</organism>
<evidence type="ECO:0000313" key="1">
    <source>
        <dbReference type="EMBL" id="KAK1428131.1"/>
    </source>
</evidence>
<dbReference type="Proteomes" id="UP001229421">
    <property type="component" value="Unassembled WGS sequence"/>
</dbReference>
<dbReference type="EMBL" id="JAUHHV010000004">
    <property type="protein sequence ID" value="KAK1428131.1"/>
    <property type="molecule type" value="Genomic_DNA"/>
</dbReference>
<name>A0AAD8P105_TARER</name>